<dbReference type="FunCoup" id="A0A6L2Q1L9">
    <property type="interactions" value="1512"/>
</dbReference>
<feature type="transmembrane region" description="Helical" evidence="6">
    <location>
        <begin position="61"/>
        <end position="81"/>
    </location>
</feature>
<comment type="similarity">
    <text evidence="2">Belongs to the TMEM129 family.</text>
</comment>
<dbReference type="PANTHER" id="PTHR31322:SF2">
    <property type="entry name" value="E3 UBIQUITIN-PROTEIN LIGASE TM129"/>
    <property type="match status" value="1"/>
</dbReference>
<keyword evidence="5 6" id="KW-0472">Membrane</keyword>
<evidence type="ECO:0000256" key="5">
    <source>
        <dbReference type="ARBA" id="ARBA00023136"/>
    </source>
</evidence>
<sequence length="421" mass="47657">MWSGPKFKILSLIFPDSTEANHENYETGKLVPWLSYLSGLYFLDNSDLQAIFWQGGAVWQLFVFFAVVLPLAAVCLVWGWWQGHWKCHPVAKTLACFCNHNADWTSVASDINIEFRRVDKICIETNTVVKSIATDNWIVKVTPYWLDVAHQSDAALIVCSSDTHEVAPSSPGGAQYLNIEVKSVRPGVKPFRIRLNALDFRDLQDKVSRPITVLQNVTFHRTLTDRFLDAFREQVADNPVYETSQELEPCIGCMQTPSNIKLQKSCMDGTVQGDSCTTCYCRPMWCLECMGKCTLPIYDTEIVKPEYFPWLSDVGQINQRHGEDVEKSQTRKCNGCLGVLAKTMQNFFDTDISPCSSILFAVVRRLFSFPDHCWSPVLVCITPRSESSGDMDEFEMYLSPVPQSFLYAGCMSSTAQMILLF</sequence>
<name>A0A6L2Q1L9_COPFO</name>
<evidence type="ECO:0000256" key="1">
    <source>
        <dbReference type="ARBA" id="ARBA00004141"/>
    </source>
</evidence>
<dbReference type="GO" id="GO:0005783">
    <property type="term" value="C:endoplasmic reticulum"/>
    <property type="evidence" value="ECO:0007669"/>
    <property type="project" value="TreeGrafter"/>
</dbReference>
<dbReference type="OrthoDB" id="10055027at2759"/>
<dbReference type="AlphaFoldDB" id="A0A6L2Q1L9"/>
<evidence type="ECO:0000313" key="8">
    <source>
        <dbReference type="Proteomes" id="UP000502823"/>
    </source>
</evidence>
<gene>
    <name evidence="7" type="ORF">Cfor_04285</name>
</gene>
<evidence type="ECO:0000256" key="6">
    <source>
        <dbReference type="SAM" id="Phobius"/>
    </source>
</evidence>
<evidence type="ECO:0000313" key="7">
    <source>
        <dbReference type="EMBL" id="GFG37412.1"/>
    </source>
</evidence>
<reference evidence="8" key="1">
    <citation type="submission" date="2020-01" db="EMBL/GenBank/DDBJ databases">
        <title>Draft genome sequence of the Termite Coptotermes fromosanus.</title>
        <authorList>
            <person name="Itakura S."/>
            <person name="Yosikawa Y."/>
            <person name="Umezawa K."/>
        </authorList>
    </citation>
    <scope>NUCLEOTIDE SEQUENCE [LARGE SCALE GENOMIC DNA]</scope>
</reference>
<dbReference type="GO" id="GO:0016567">
    <property type="term" value="P:protein ubiquitination"/>
    <property type="evidence" value="ECO:0007669"/>
    <property type="project" value="InterPro"/>
</dbReference>
<dbReference type="GO" id="GO:0061630">
    <property type="term" value="F:ubiquitin protein ligase activity"/>
    <property type="evidence" value="ECO:0007669"/>
    <property type="project" value="InterPro"/>
</dbReference>
<protein>
    <recommendedName>
        <fullName evidence="9">Transmembrane protein</fullName>
    </recommendedName>
</protein>
<evidence type="ECO:0000256" key="2">
    <source>
        <dbReference type="ARBA" id="ARBA00007332"/>
    </source>
</evidence>
<organism evidence="7 8">
    <name type="scientific">Coptotermes formosanus</name>
    <name type="common">Formosan subterranean termite</name>
    <dbReference type="NCBI Taxonomy" id="36987"/>
    <lineage>
        <taxon>Eukaryota</taxon>
        <taxon>Metazoa</taxon>
        <taxon>Ecdysozoa</taxon>
        <taxon>Arthropoda</taxon>
        <taxon>Hexapoda</taxon>
        <taxon>Insecta</taxon>
        <taxon>Pterygota</taxon>
        <taxon>Neoptera</taxon>
        <taxon>Polyneoptera</taxon>
        <taxon>Dictyoptera</taxon>
        <taxon>Blattodea</taxon>
        <taxon>Blattoidea</taxon>
        <taxon>Termitoidae</taxon>
        <taxon>Rhinotermitidae</taxon>
        <taxon>Coptotermes</taxon>
    </lineage>
</organism>
<keyword evidence="4 6" id="KW-1133">Transmembrane helix</keyword>
<dbReference type="InterPro" id="IPR018801">
    <property type="entry name" value="TM129"/>
</dbReference>
<evidence type="ECO:0000256" key="3">
    <source>
        <dbReference type="ARBA" id="ARBA00022692"/>
    </source>
</evidence>
<dbReference type="GO" id="GO:0016020">
    <property type="term" value="C:membrane"/>
    <property type="evidence" value="ECO:0007669"/>
    <property type="project" value="UniProtKB-SubCell"/>
</dbReference>
<keyword evidence="3 6" id="KW-0812">Transmembrane</keyword>
<accession>A0A6L2Q1L9</accession>
<comment type="caution">
    <text evidence="7">The sequence shown here is derived from an EMBL/GenBank/DDBJ whole genome shotgun (WGS) entry which is preliminary data.</text>
</comment>
<dbReference type="InParanoid" id="A0A6L2Q1L9"/>
<keyword evidence="8" id="KW-1185">Reference proteome</keyword>
<dbReference type="Pfam" id="PF10272">
    <property type="entry name" value="Tmpp129"/>
    <property type="match status" value="1"/>
</dbReference>
<dbReference type="Proteomes" id="UP000502823">
    <property type="component" value="Unassembled WGS sequence"/>
</dbReference>
<dbReference type="EMBL" id="BLKM01000697">
    <property type="protein sequence ID" value="GFG37412.1"/>
    <property type="molecule type" value="Genomic_DNA"/>
</dbReference>
<evidence type="ECO:0000256" key="4">
    <source>
        <dbReference type="ARBA" id="ARBA00022989"/>
    </source>
</evidence>
<proteinExistence type="inferred from homology"/>
<evidence type="ECO:0008006" key="9">
    <source>
        <dbReference type="Google" id="ProtNLM"/>
    </source>
</evidence>
<dbReference type="PANTHER" id="PTHR31322">
    <property type="entry name" value="E3 UBIQUITIN-PROTEIN LIGASE TM129"/>
    <property type="match status" value="1"/>
</dbReference>
<comment type="subcellular location">
    <subcellularLocation>
        <location evidence="1">Membrane</location>
        <topology evidence="1">Multi-pass membrane protein</topology>
    </subcellularLocation>
</comment>